<evidence type="ECO:0000313" key="2">
    <source>
        <dbReference type="Proteomes" id="UP000225277"/>
    </source>
</evidence>
<protein>
    <submittedName>
        <fullName evidence="1">Uncharacterized protein</fullName>
    </submittedName>
</protein>
<keyword evidence="2" id="KW-1185">Reference proteome</keyword>
<dbReference type="EMBL" id="FJUY01000008">
    <property type="protein sequence ID" value="CZT19725.1"/>
    <property type="molecule type" value="Genomic_DNA"/>
</dbReference>
<dbReference type="Proteomes" id="UP000225277">
    <property type="component" value="Unassembled WGS sequence"/>
</dbReference>
<accession>A0A2D3UZ68</accession>
<name>A0A2D3UZ68_9PEZI</name>
<gene>
    <name evidence="1" type="ORF">RCC_05579</name>
</gene>
<dbReference type="AlphaFoldDB" id="A0A2D3UZ68"/>
<organism evidence="1 2">
    <name type="scientific">Ramularia collo-cygni</name>
    <dbReference type="NCBI Taxonomy" id="112498"/>
    <lineage>
        <taxon>Eukaryota</taxon>
        <taxon>Fungi</taxon>
        <taxon>Dikarya</taxon>
        <taxon>Ascomycota</taxon>
        <taxon>Pezizomycotina</taxon>
        <taxon>Dothideomycetes</taxon>
        <taxon>Dothideomycetidae</taxon>
        <taxon>Mycosphaerellales</taxon>
        <taxon>Mycosphaerellaceae</taxon>
        <taxon>Ramularia</taxon>
    </lineage>
</organism>
<dbReference type="GeneID" id="35600734"/>
<proteinExistence type="predicted"/>
<sequence length="101" mass="11412">MKPTPLPRVTIVLVKNATTTSSATPTSSVLLSTRPRSRTLLSALSHRLCGRRSSMQRGVHFRITVPRSRGRERRGRKQMGELKERSWPSLRWMLRQGGSSS</sequence>
<evidence type="ECO:0000313" key="1">
    <source>
        <dbReference type="EMBL" id="CZT19725.1"/>
    </source>
</evidence>
<reference evidence="1 2" key="1">
    <citation type="submission" date="2016-03" db="EMBL/GenBank/DDBJ databases">
        <authorList>
            <person name="Ploux O."/>
        </authorList>
    </citation>
    <scope>NUCLEOTIDE SEQUENCE [LARGE SCALE GENOMIC DNA]</scope>
    <source>
        <strain evidence="1 2">URUG2</strain>
    </source>
</reference>
<dbReference type="RefSeq" id="XP_023626615.1">
    <property type="nucleotide sequence ID" value="XM_023770847.1"/>
</dbReference>